<keyword evidence="9" id="KW-0831">Ubiquinone biosynthesis</keyword>
<dbReference type="InterPro" id="IPR030470">
    <property type="entry name" value="UbiA_prenylTrfase_CS"/>
</dbReference>
<evidence type="ECO:0000256" key="8">
    <source>
        <dbReference type="ARBA" id="ARBA00023136"/>
    </source>
</evidence>
<dbReference type="FunFam" id="1.10.357.140:FF:000008">
    <property type="entry name" value="4-hydroxybenzoate octaprenyltransferase"/>
    <property type="match status" value="1"/>
</dbReference>
<dbReference type="GO" id="GO:0006744">
    <property type="term" value="P:ubiquinone biosynthetic process"/>
    <property type="evidence" value="ECO:0007669"/>
    <property type="project" value="UniProtKB-UniRule"/>
</dbReference>
<feature type="transmembrane region" description="Helical" evidence="9">
    <location>
        <begin position="57"/>
        <end position="76"/>
    </location>
</feature>
<evidence type="ECO:0000256" key="5">
    <source>
        <dbReference type="ARBA" id="ARBA00022679"/>
    </source>
</evidence>
<comment type="catalytic activity">
    <reaction evidence="9">
        <text>an all-trans-polyprenyl diphosphate + 4-hydroxybenzoate = a 4-hydroxy-3-(all-trans-polyprenyl)benzoate + diphosphate</text>
        <dbReference type="Rhea" id="RHEA:44504"/>
        <dbReference type="Rhea" id="RHEA-COMP:9514"/>
        <dbReference type="Rhea" id="RHEA-COMP:9564"/>
        <dbReference type="ChEBI" id="CHEBI:17879"/>
        <dbReference type="ChEBI" id="CHEBI:33019"/>
        <dbReference type="ChEBI" id="CHEBI:58914"/>
        <dbReference type="ChEBI" id="CHEBI:78396"/>
        <dbReference type="EC" id="2.5.1.39"/>
    </reaction>
</comment>
<feature type="transmembrane region" description="Helical" evidence="9">
    <location>
        <begin position="181"/>
        <end position="197"/>
    </location>
</feature>
<keyword evidence="9" id="KW-0496">Mitochondrion</keyword>
<comment type="subcellular location">
    <subcellularLocation>
        <location evidence="2">Membrane</location>
        <topology evidence="2">Multi-pass membrane protein</topology>
    </subcellularLocation>
    <subcellularLocation>
        <location evidence="9">Mitochondrion inner membrane</location>
        <topology evidence="9">Multi-pass membrane protein</topology>
        <orientation evidence="9">Matrix side</orientation>
    </subcellularLocation>
</comment>
<keyword evidence="8 9" id="KW-0472">Membrane</keyword>
<comment type="function">
    <text evidence="9">Catalyzes the prenylation of para-hydroxybenzoate (PHB) with an all-trans polyprenyl group. Mediates the second step in the final reaction sequence of coenzyme Q (CoQ) biosynthesis, which is the condensation of the polyisoprenoid side chain with PHB, generating the first membrane-bound Q intermediate.</text>
</comment>
<dbReference type="InterPro" id="IPR044878">
    <property type="entry name" value="UbiA_sf"/>
</dbReference>
<dbReference type="Pfam" id="PF01040">
    <property type="entry name" value="UbiA"/>
    <property type="match status" value="1"/>
</dbReference>
<dbReference type="Gene3D" id="1.10.357.140">
    <property type="entry name" value="UbiA prenyltransferase"/>
    <property type="match status" value="1"/>
</dbReference>
<dbReference type="PANTHER" id="PTHR11048:SF28">
    <property type="entry name" value="4-HYDROXYBENZOATE POLYPRENYLTRANSFERASE, MITOCHONDRIAL"/>
    <property type="match status" value="1"/>
</dbReference>
<gene>
    <name evidence="10" type="ORF">OEA41_008081</name>
</gene>
<dbReference type="PROSITE" id="PS00943">
    <property type="entry name" value="UBIA"/>
    <property type="match status" value="1"/>
</dbReference>
<dbReference type="GO" id="GO:0008412">
    <property type="term" value="F:4-hydroxybenzoate polyprenyltransferase activity"/>
    <property type="evidence" value="ECO:0007669"/>
    <property type="project" value="UniProtKB-EC"/>
</dbReference>
<evidence type="ECO:0000256" key="2">
    <source>
        <dbReference type="ARBA" id="ARBA00004141"/>
    </source>
</evidence>
<keyword evidence="7 9" id="KW-1133">Transmembrane helix</keyword>
<feature type="transmembrane region" description="Helical" evidence="9">
    <location>
        <begin position="282"/>
        <end position="301"/>
    </location>
</feature>
<dbReference type="InterPro" id="IPR006370">
    <property type="entry name" value="HB_polyprenyltransferase-like"/>
</dbReference>
<dbReference type="EMBL" id="JASNWA010000004">
    <property type="protein sequence ID" value="KAK3176756.1"/>
    <property type="molecule type" value="Genomic_DNA"/>
</dbReference>
<dbReference type="Gene3D" id="1.20.120.1780">
    <property type="entry name" value="UbiA prenyltransferase"/>
    <property type="match status" value="1"/>
</dbReference>
<proteinExistence type="inferred from homology"/>
<feature type="transmembrane region" description="Helical" evidence="9">
    <location>
        <begin position="228"/>
        <end position="245"/>
    </location>
</feature>
<dbReference type="PANTHER" id="PTHR11048">
    <property type="entry name" value="PRENYLTRANSFERASES"/>
    <property type="match status" value="1"/>
</dbReference>
<evidence type="ECO:0000313" key="11">
    <source>
        <dbReference type="Proteomes" id="UP001276659"/>
    </source>
</evidence>
<dbReference type="InterPro" id="IPR000537">
    <property type="entry name" value="UbiA_prenyltransferase"/>
</dbReference>
<feature type="transmembrane region" description="Helical" evidence="9">
    <location>
        <begin position="27"/>
        <end position="45"/>
    </location>
</feature>
<dbReference type="FunFam" id="1.20.120.1780:FF:000001">
    <property type="entry name" value="4-hydroxybenzoate octaprenyltransferase"/>
    <property type="match status" value="1"/>
</dbReference>
<dbReference type="AlphaFoldDB" id="A0AAE0DNJ6"/>
<dbReference type="Proteomes" id="UP001276659">
    <property type="component" value="Unassembled WGS sequence"/>
</dbReference>
<keyword evidence="11" id="KW-1185">Reference proteome</keyword>
<dbReference type="InterPro" id="IPR039653">
    <property type="entry name" value="Prenyltransferase"/>
</dbReference>
<evidence type="ECO:0000256" key="1">
    <source>
        <dbReference type="ARBA" id="ARBA00001946"/>
    </source>
</evidence>
<reference evidence="10" key="1">
    <citation type="submission" date="2022-11" db="EMBL/GenBank/DDBJ databases">
        <title>Chromosomal genome sequence assembly and mating type (MAT) locus characterization of the leprose asexual lichenized fungus Lepraria neglecta (Nyl.) Erichsen.</title>
        <authorList>
            <person name="Allen J.L."/>
            <person name="Pfeffer B."/>
        </authorList>
    </citation>
    <scope>NUCLEOTIDE SEQUENCE</scope>
    <source>
        <strain evidence="10">Allen 5258</strain>
    </source>
</reference>
<evidence type="ECO:0000256" key="7">
    <source>
        <dbReference type="ARBA" id="ARBA00022989"/>
    </source>
</evidence>
<name>A0AAE0DNJ6_9LECA</name>
<evidence type="ECO:0000256" key="6">
    <source>
        <dbReference type="ARBA" id="ARBA00022692"/>
    </source>
</evidence>
<dbReference type="GO" id="GO:0005743">
    <property type="term" value="C:mitochondrial inner membrane"/>
    <property type="evidence" value="ECO:0007669"/>
    <property type="project" value="UniProtKB-SubCell"/>
</dbReference>
<keyword evidence="5 9" id="KW-0808">Transferase</keyword>
<evidence type="ECO:0000256" key="9">
    <source>
        <dbReference type="HAMAP-Rule" id="MF_03189"/>
    </source>
</evidence>
<protein>
    <recommendedName>
        <fullName evidence="9">4-hydroxybenzoate polyprenyltransferase, mitochondrial</fullName>
        <shortName evidence="9">4-HB polyprenyltransferase</shortName>
        <ecNumber evidence="9">2.5.1.39</ecNumber>
    </recommendedName>
    <alternativeName>
        <fullName evidence="9">Para-hydroxybenzoate--polyprenyltransferase</fullName>
        <shortName evidence="9">PHB:PPT</shortName>
        <shortName evidence="9">PHB:polyprenyltransferase</shortName>
    </alternativeName>
</protein>
<dbReference type="GO" id="GO:0008299">
    <property type="term" value="P:isoprenoid biosynthetic process"/>
    <property type="evidence" value="ECO:0007669"/>
    <property type="project" value="UniProtKB-UniRule"/>
</dbReference>
<comment type="similarity">
    <text evidence="4 9">Belongs to the UbiA prenyltransferase family.</text>
</comment>
<keyword evidence="6 9" id="KW-0812">Transmembrane</keyword>
<dbReference type="EC" id="2.5.1.39" evidence="9"/>
<accession>A0AAE0DNJ6</accession>
<evidence type="ECO:0000256" key="3">
    <source>
        <dbReference type="ARBA" id="ARBA00004721"/>
    </source>
</evidence>
<sequence>MLTYLPPSWIPYAELMRIHKPVGTMNIFFPYLFGSLFAGCVSFSATEPKWLLARSTYLFIAAFALRSAGCTWNDIADRDLDRLVERTRLRPMARGAISPLAAYAFTAVQVGVWLALLSQMLPGRWLLYAAPLLFLVWLYPFAKRFTDYAQIVLGVTLGWGVLVGAAAVGTDALAMRADDQNAGLLGLYLVYVVWSVIHDTVYAHQDVRDDAKAGIGSMAVRWLHWTKPLLWTLAVVQVGLLWIVGRWIGAGMWYYYGAVGGNGIVLLAMVSKLDLSDPRSCLWWFQTGSLLVGSSIAAGLWGEYLARLNIQIV</sequence>
<organism evidence="10 11">
    <name type="scientific">Lepraria neglecta</name>
    <dbReference type="NCBI Taxonomy" id="209136"/>
    <lineage>
        <taxon>Eukaryota</taxon>
        <taxon>Fungi</taxon>
        <taxon>Dikarya</taxon>
        <taxon>Ascomycota</taxon>
        <taxon>Pezizomycotina</taxon>
        <taxon>Lecanoromycetes</taxon>
        <taxon>OSLEUM clade</taxon>
        <taxon>Lecanoromycetidae</taxon>
        <taxon>Lecanorales</taxon>
        <taxon>Lecanorineae</taxon>
        <taxon>Stereocaulaceae</taxon>
        <taxon>Lepraria</taxon>
    </lineage>
</organism>
<comment type="cofactor">
    <cofactor evidence="1 9">
        <name>Mg(2+)</name>
        <dbReference type="ChEBI" id="CHEBI:18420"/>
    </cofactor>
</comment>
<feature type="transmembrane region" description="Helical" evidence="9">
    <location>
        <begin position="148"/>
        <end position="169"/>
    </location>
</feature>
<keyword evidence="9" id="KW-0999">Mitochondrion inner membrane</keyword>
<comment type="pathway">
    <text evidence="9">Cofactor biosynthesis; ubiquinone biosynthesis.</text>
</comment>
<dbReference type="HAMAP" id="MF_01635">
    <property type="entry name" value="UbiA"/>
    <property type="match status" value="1"/>
</dbReference>
<feature type="transmembrane region" description="Helical" evidence="9">
    <location>
        <begin position="96"/>
        <end position="118"/>
    </location>
</feature>
<keyword evidence="9" id="KW-0414">Isoprene biosynthesis</keyword>
<feature type="transmembrane region" description="Helical" evidence="9">
    <location>
        <begin position="125"/>
        <end position="142"/>
    </location>
</feature>
<comment type="caution">
    <text evidence="10">The sequence shown here is derived from an EMBL/GenBank/DDBJ whole genome shotgun (WGS) entry which is preliminary data.</text>
</comment>
<comment type="pathway">
    <text evidence="3">Secondary metabolite biosynthesis; terpenoid biosynthesis.</text>
</comment>
<dbReference type="CDD" id="cd13959">
    <property type="entry name" value="PT_UbiA_COQ2"/>
    <property type="match status" value="1"/>
</dbReference>
<feature type="transmembrane region" description="Helical" evidence="9">
    <location>
        <begin position="252"/>
        <end position="270"/>
    </location>
</feature>
<evidence type="ECO:0000256" key="4">
    <source>
        <dbReference type="ARBA" id="ARBA00005985"/>
    </source>
</evidence>
<evidence type="ECO:0000313" key="10">
    <source>
        <dbReference type="EMBL" id="KAK3176756.1"/>
    </source>
</evidence>